<accession>A0AAN6MGR1</accession>
<name>A0AAN6MGR1_9PEZI</name>
<keyword evidence="2" id="KW-1185">Reference proteome</keyword>
<dbReference type="Proteomes" id="UP001303889">
    <property type="component" value="Unassembled WGS sequence"/>
</dbReference>
<dbReference type="PANTHER" id="PTHR10039">
    <property type="entry name" value="AMELOGENIN"/>
    <property type="match status" value="1"/>
</dbReference>
<dbReference type="PANTHER" id="PTHR10039:SF15">
    <property type="entry name" value="NACHT DOMAIN-CONTAINING PROTEIN"/>
    <property type="match status" value="1"/>
</dbReference>
<evidence type="ECO:0000313" key="2">
    <source>
        <dbReference type="Proteomes" id="UP001303889"/>
    </source>
</evidence>
<dbReference type="EMBL" id="MU855659">
    <property type="protein sequence ID" value="KAK3900556.1"/>
    <property type="molecule type" value="Genomic_DNA"/>
</dbReference>
<evidence type="ECO:0000313" key="1">
    <source>
        <dbReference type="EMBL" id="KAK3900556.1"/>
    </source>
</evidence>
<reference evidence="1" key="1">
    <citation type="journal article" date="2023" name="Mol. Phylogenet. Evol.">
        <title>Genome-scale phylogeny and comparative genomics of the fungal order Sordariales.</title>
        <authorList>
            <person name="Hensen N."/>
            <person name="Bonometti L."/>
            <person name="Westerberg I."/>
            <person name="Brannstrom I.O."/>
            <person name="Guillou S."/>
            <person name="Cros-Aarteil S."/>
            <person name="Calhoun S."/>
            <person name="Haridas S."/>
            <person name="Kuo A."/>
            <person name="Mondo S."/>
            <person name="Pangilinan J."/>
            <person name="Riley R."/>
            <person name="LaButti K."/>
            <person name="Andreopoulos B."/>
            <person name="Lipzen A."/>
            <person name="Chen C."/>
            <person name="Yan M."/>
            <person name="Daum C."/>
            <person name="Ng V."/>
            <person name="Clum A."/>
            <person name="Steindorff A."/>
            <person name="Ohm R.A."/>
            <person name="Martin F."/>
            <person name="Silar P."/>
            <person name="Natvig D.O."/>
            <person name="Lalanne C."/>
            <person name="Gautier V."/>
            <person name="Ament-Velasquez S.L."/>
            <person name="Kruys A."/>
            <person name="Hutchinson M.I."/>
            <person name="Powell A.J."/>
            <person name="Barry K."/>
            <person name="Miller A.N."/>
            <person name="Grigoriev I.V."/>
            <person name="Debuchy R."/>
            <person name="Gladieux P."/>
            <person name="Hiltunen Thoren M."/>
            <person name="Johannesson H."/>
        </authorList>
    </citation>
    <scope>NUCLEOTIDE SEQUENCE</scope>
    <source>
        <strain evidence="1">CBS 103.79</strain>
    </source>
</reference>
<sequence>MSLLMLSTSVQPATTDAISFVSAVHALGPGVKLLCTSRFSTTFESYFSTADKLEISAHGEDIVMFLEAQMQQPTALGRYIRTDPTLKDEIADTIIGESHGMFLLARLHLNALSTGIKSSITRKAVRAALKTLPTTLDGTYSEALQRIQNQAPDLADVGQCVLFWVIWAEKPLSILEMRHMYATLHLADGDALTEDDLPDTETLTGDCGGLIQIDPESQTARTVHYTTQECFRRSHLDLAAMARLQLADLSLAYLMLSSFLD</sequence>
<protein>
    <submittedName>
        <fullName evidence="1">Uncharacterized protein</fullName>
    </submittedName>
</protein>
<proteinExistence type="predicted"/>
<organism evidence="1 2">
    <name type="scientific">Staphylotrichum tortipilum</name>
    <dbReference type="NCBI Taxonomy" id="2831512"/>
    <lineage>
        <taxon>Eukaryota</taxon>
        <taxon>Fungi</taxon>
        <taxon>Dikarya</taxon>
        <taxon>Ascomycota</taxon>
        <taxon>Pezizomycotina</taxon>
        <taxon>Sordariomycetes</taxon>
        <taxon>Sordariomycetidae</taxon>
        <taxon>Sordariales</taxon>
        <taxon>Chaetomiaceae</taxon>
        <taxon>Staphylotrichum</taxon>
    </lineage>
</organism>
<comment type="caution">
    <text evidence="1">The sequence shown here is derived from an EMBL/GenBank/DDBJ whole genome shotgun (WGS) entry which is preliminary data.</text>
</comment>
<dbReference type="AlphaFoldDB" id="A0AAN6MGR1"/>
<reference evidence="1" key="2">
    <citation type="submission" date="2023-05" db="EMBL/GenBank/DDBJ databases">
        <authorList>
            <consortium name="Lawrence Berkeley National Laboratory"/>
            <person name="Steindorff A."/>
            <person name="Hensen N."/>
            <person name="Bonometti L."/>
            <person name="Westerberg I."/>
            <person name="Brannstrom I.O."/>
            <person name="Guillou S."/>
            <person name="Cros-Aarteil S."/>
            <person name="Calhoun S."/>
            <person name="Haridas S."/>
            <person name="Kuo A."/>
            <person name="Mondo S."/>
            <person name="Pangilinan J."/>
            <person name="Riley R."/>
            <person name="Labutti K."/>
            <person name="Andreopoulos B."/>
            <person name="Lipzen A."/>
            <person name="Chen C."/>
            <person name="Yanf M."/>
            <person name="Daum C."/>
            <person name="Ng V."/>
            <person name="Clum A."/>
            <person name="Ohm R."/>
            <person name="Martin F."/>
            <person name="Silar P."/>
            <person name="Natvig D."/>
            <person name="Lalanne C."/>
            <person name="Gautier V."/>
            <person name="Ament-Velasquez S.L."/>
            <person name="Kruys A."/>
            <person name="Hutchinson M.I."/>
            <person name="Powell A.J."/>
            <person name="Barry K."/>
            <person name="Miller A.N."/>
            <person name="Grigoriev I.V."/>
            <person name="Debuchy R."/>
            <person name="Gladieux P."/>
            <person name="Thoren M.H."/>
            <person name="Johannesson H."/>
        </authorList>
    </citation>
    <scope>NUCLEOTIDE SEQUENCE</scope>
    <source>
        <strain evidence="1">CBS 103.79</strain>
    </source>
</reference>
<gene>
    <name evidence="1" type="ORF">C8A05DRAFT_35788</name>
</gene>
<feature type="non-terminal residue" evidence="1">
    <location>
        <position position="261"/>
    </location>
</feature>